<dbReference type="GO" id="GO:0000428">
    <property type="term" value="C:DNA-directed RNA polymerase complex"/>
    <property type="evidence" value="ECO:0007669"/>
    <property type="project" value="UniProtKB-KW"/>
</dbReference>
<keyword evidence="14" id="KW-0614">Plasmid</keyword>
<evidence type="ECO:0000256" key="7">
    <source>
        <dbReference type="ARBA" id="ARBA00023082"/>
    </source>
</evidence>
<dbReference type="Pfam" id="PF04552">
    <property type="entry name" value="Sigma54_DBD"/>
    <property type="match status" value="1"/>
</dbReference>
<evidence type="ECO:0000256" key="5">
    <source>
        <dbReference type="ARBA" id="ARBA00022695"/>
    </source>
</evidence>
<comment type="function">
    <text evidence="10">Sigma factors are initiation factors that promote the attachment of RNA polymerase to specific initiation sites and are then released.</text>
</comment>
<dbReference type="InterPro" id="IPR038709">
    <property type="entry name" value="RpoN_core-bd_sf"/>
</dbReference>
<keyword evidence="5 10" id="KW-0548">Nucleotidyltransferase</keyword>
<keyword evidence="15" id="KW-1185">Reference proteome</keyword>
<proteinExistence type="inferred from homology"/>
<dbReference type="Gene3D" id="1.10.10.60">
    <property type="entry name" value="Homeodomain-like"/>
    <property type="match status" value="1"/>
</dbReference>
<dbReference type="PROSITE" id="PS00717">
    <property type="entry name" value="SIGMA54_1"/>
    <property type="match status" value="1"/>
</dbReference>
<evidence type="ECO:0000256" key="4">
    <source>
        <dbReference type="ARBA" id="ARBA00022679"/>
    </source>
</evidence>
<comment type="similarity">
    <text evidence="1 10">Belongs to the sigma-54 factor family.</text>
</comment>
<sequence>MKPSLQLNLTHQLTLTPQLQQAIRLLQLSTLDLRQEIQQRLETNPLLEANPVEEKEETFATQEKIEEFNDFQWSHLYSPSNVGGFNENDYIFETLHCTTANLREHLLWQLTLTPASETDKQIGQALIDAINDNGFLTLEIEELFLSLKRQLPTLDKEEILAVQHLIQNFDPIGCGCSTLVETLLVQLNQLNQNTPYISLIEDIIKNNIELLAAHNYKPLLKAYGISTEALAQIKTTIRQLNPKPGNAIASQAIEYAIPDLTVKKINGDWTVFLNNSVLPQLSINDYYVSLMNKAENNSDLQFLKNNLQEARWFLRSIKSRQETLLKVASYIVAYQKEFFDKGAVAMRPLILNEVASALSMHESTISRVTTQKFIHTPRGLFELKYFFSSHVSNQRGEECSSIAIQALIKKLIEAENPNAPLSDHKIMQKIAVQGIQIARRTVTKYREAMGIASSSERKRFRR</sequence>
<evidence type="ECO:0000313" key="15">
    <source>
        <dbReference type="Proteomes" id="UP000054859"/>
    </source>
</evidence>
<evidence type="ECO:0000256" key="9">
    <source>
        <dbReference type="ARBA" id="ARBA00023163"/>
    </source>
</evidence>
<evidence type="ECO:0000313" key="13">
    <source>
        <dbReference type="EMBL" id="KTC65382.1"/>
    </source>
</evidence>
<evidence type="ECO:0000256" key="1">
    <source>
        <dbReference type="ARBA" id="ARBA00008798"/>
    </source>
</evidence>
<organism evidence="13 15">
    <name type="scientific">Legionella adelaidensis</name>
    <dbReference type="NCBI Taxonomy" id="45056"/>
    <lineage>
        <taxon>Bacteria</taxon>
        <taxon>Pseudomonadati</taxon>
        <taxon>Pseudomonadota</taxon>
        <taxon>Gammaproteobacteria</taxon>
        <taxon>Legionellales</taxon>
        <taxon>Legionellaceae</taxon>
        <taxon>Legionella</taxon>
    </lineage>
</organism>
<dbReference type="NCBIfam" id="NF009118">
    <property type="entry name" value="PRK12469.1"/>
    <property type="match status" value="1"/>
</dbReference>
<evidence type="ECO:0000256" key="3">
    <source>
        <dbReference type="ARBA" id="ARBA00022478"/>
    </source>
</evidence>
<evidence type="ECO:0000259" key="11">
    <source>
        <dbReference type="Pfam" id="PF04552"/>
    </source>
</evidence>
<dbReference type="EMBL" id="LNKA01000001">
    <property type="protein sequence ID" value="KTC65382.1"/>
    <property type="molecule type" value="Genomic_DNA"/>
</dbReference>
<keyword evidence="9 10" id="KW-0804">Transcription</keyword>
<accession>A0A0W0R2S0</accession>
<protein>
    <recommendedName>
        <fullName evidence="2 10">RNA polymerase sigma-54 factor</fullName>
    </recommendedName>
</protein>
<keyword evidence="7 10" id="KW-0731">Sigma factor</keyword>
<keyword evidence="3 10" id="KW-0240">DNA-directed RNA polymerase</keyword>
<reference evidence="13 15" key="1">
    <citation type="submission" date="2015-11" db="EMBL/GenBank/DDBJ databases">
        <title>Identification of large and diverse effector repertoires of 38 Legionella species.</title>
        <authorList>
            <person name="Burstein D."/>
            <person name="Amaro F."/>
            <person name="Zusman T."/>
            <person name="Lifshitz Z."/>
            <person name="Cohen O."/>
            <person name="Gilbert J.A."/>
            <person name="Pupko T."/>
            <person name="Shuman H.A."/>
            <person name="Segal G."/>
        </authorList>
    </citation>
    <scope>NUCLEOTIDE SEQUENCE [LARGE SCALE GENOMIC DNA]</scope>
    <source>
        <strain evidence="13 15">1762-AUS-E</strain>
    </source>
</reference>
<dbReference type="GO" id="GO:0003677">
    <property type="term" value="F:DNA binding"/>
    <property type="evidence" value="ECO:0007669"/>
    <property type="project" value="UniProtKB-KW"/>
</dbReference>
<evidence type="ECO:0000256" key="6">
    <source>
        <dbReference type="ARBA" id="ARBA00023015"/>
    </source>
</evidence>
<dbReference type="PATRIC" id="fig|45056.6.peg.41"/>
<evidence type="ECO:0000256" key="10">
    <source>
        <dbReference type="PIRNR" id="PIRNR000774"/>
    </source>
</evidence>
<dbReference type="AlphaFoldDB" id="A0A0W0R2S0"/>
<dbReference type="InterPro" id="IPR000394">
    <property type="entry name" value="RNA_pol_sigma_54"/>
</dbReference>
<dbReference type="PANTHER" id="PTHR32248">
    <property type="entry name" value="RNA POLYMERASE SIGMA-54 FACTOR"/>
    <property type="match status" value="1"/>
</dbReference>
<reference evidence="14 16" key="2">
    <citation type="submission" date="2018-12" db="EMBL/GenBank/DDBJ databases">
        <authorList>
            <consortium name="Pathogen Informatics"/>
        </authorList>
    </citation>
    <scope>NUCLEOTIDE SEQUENCE [LARGE SCALE GENOMIC DNA]</scope>
    <source>
        <strain evidence="14 16">NCTC12735</strain>
        <plasmid evidence="16">9</plasmid>
    </source>
</reference>
<dbReference type="InterPro" id="IPR007046">
    <property type="entry name" value="RNA_pol_sigma_54_core-bd"/>
</dbReference>
<dbReference type="Proteomes" id="UP000281170">
    <property type="component" value="Plasmid 9"/>
</dbReference>
<dbReference type="PROSITE" id="PS00718">
    <property type="entry name" value="SIGMA54_2"/>
    <property type="match status" value="1"/>
</dbReference>
<evidence type="ECO:0000313" key="16">
    <source>
        <dbReference type="Proteomes" id="UP000281170"/>
    </source>
</evidence>
<dbReference type="OrthoDB" id="9814402at2"/>
<evidence type="ECO:0000259" key="12">
    <source>
        <dbReference type="Pfam" id="PF04963"/>
    </source>
</evidence>
<dbReference type="PRINTS" id="PR00045">
    <property type="entry name" value="SIGMA54FCT"/>
</dbReference>
<dbReference type="Gene3D" id="1.10.10.1330">
    <property type="entry name" value="RNA polymerase sigma-54 factor, core-binding domain"/>
    <property type="match status" value="1"/>
</dbReference>
<dbReference type="InterPro" id="IPR007634">
    <property type="entry name" value="RNA_pol_sigma_54_DNA-bd"/>
</dbReference>
<dbReference type="Pfam" id="PF04963">
    <property type="entry name" value="Sigma54_CBD"/>
    <property type="match status" value="1"/>
</dbReference>
<gene>
    <name evidence="13" type="primary">rpoN</name>
    <name evidence="13" type="ORF">Lade_0040</name>
    <name evidence="14" type="ORF">NCTC12735_00415</name>
</gene>
<keyword evidence="8 10" id="KW-0238">DNA-binding</keyword>
<dbReference type="Proteomes" id="UP000054859">
    <property type="component" value="Unassembled WGS sequence"/>
</dbReference>
<dbReference type="PROSITE" id="PS50044">
    <property type="entry name" value="SIGMA54_3"/>
    <property type="match status" value="1"/>
</dbReference>
<name>A0A0W0R2S0_9GAMM</name>
<evidence type="ECO:0000256" key="8">
    <source>
        <dbReference type="ARBA" id="ARBA00023125"/>
    </source>
</evidence>
<feature type="domain" description="RNA polymerase sigma factor 54 core-binding" evidence="12">
    <location>
        <begin position="93"/>
        <end position="287"/>
    </location>
</feature>
<dbReference type="EMBL" id="LR134418">
    <property type="protein sequence ID" value="VEH84796.1"/>
    <property type="molecule type" value="Genomic_DNA"/>
</dbReference>
<keyword evidence="4 10" id="KW-0808">Transferase</keyword>
<keyword evidence="6 10" id="KW-0805">Transcription regulation</keyword>
<evidence type="ECO:0000256" key="2">
    <source>
        <dbReference type="ARBA" id="ARBA00019942"/>
    </source>
</evidence>
<dbReference type="GO" id="GO:0001216">
    <property type="term" value="F:DNA-binding transcription activator activity"/>
    <property type="evidence" value="ECO:0007669"/>
    <property type="project" value="InterPro"/>
</dbReference>
<dbReference type="PANTHER" id="PTHR32248:SF4">
    <property type="entry name" value="RNA POLYMERASE SIGMA-54 FACTOR"/>
    <property type="match status" value="1"/>
</dbReference>
<dbReference type="STRING" id="45056.Lade_0040"/>
<evidence type="ECO:0000313" key="14">
    <source>
        <dbReference type="EMBL" id="VEH84796.1"/>
    </source>
</evidence>
<dbReference type="Pfam" id="PF00309">
    <property type="entry name" value="Sigma54_AID"/>
    <property type="match status" value="1"/>
</dbReference>
<dbReference type="GO" id="GO:0006352">
    <property type="term" value="P:DNA-templated transcription initiation"/>
    <property type="evidence" value="ECO:0007669"/>
    <property type="project" value="InterPro"/>
</dbReference>
<dbReference type="GO" id="GO:0016779">
    <property type="term" value="F:nucleotidyltransferase activity"/>
    <property type="evidence" value="ECO:0007669"/>
    <property type="project" value="UniProtKB-KW"/>
</dbReference>
<dbReference type="PIRSF" id="PIRSF000774">
    <property type="entry name" value="RpoN"/>
    <property type="match status" value="1"/>
</dbReference>
<dbReference type="GO" id="GO:0016987">
    <property type="term" value="F:sigma factor activity"/>
    <property type="evidence" value="ECO:0007669"/>
    <property type="project" value="UniProtKB-KW"/>
</dbReference>
<geneLocation type="plasmid" evidence="14 16">
    <name>9</name>
</geneLocation>
<dbReference type="RefSeq" id="WP_058461150.1">
    <property type="nucleotide sequence ID" value="NZ_CAAAHS010000003.1"/>
</dbReference>
<dbReference type="NCBIfam" id="TIGR02395">
    <property type="entry name" value="rpoN_sigma"/>
    <property type="match status" value="1"/>
</dbReference>
<dbReference type="NCBIfam" id="NF004595">
    <property type="entry name" value="PRK05932.1-2"/>
    <property type="match status" value="1"/>
</dbReference>
<feature type="domain" description="RNA polymerase sigma factor 54 DNA-binding" evidence="11">
    <location>
        <begin position="301"/>
        <end position="459"/>
    </location>
</feature>
<dbReference type="KEGG" id="ladl:NCTC12735_00415"/>